<reference evidence="5 6" key="1">
    <citation type="submission" date="2020-11" db="EMBL/GenBank/DDBJ databases">
        <title>Complete genome sequence for Salinimonas sp. strain G2-b.</title>
        <authorList>
            <person name="Park S.-J."/>
        </authorList>
    </citation>
    <scope>NUCLEOTIDE SEQUENCE [LARGE SCALE GENOMIC DNA]</scope>
    <source>
        <strain evidence="5 6">G2-b</strain>
    </source>
</reference>
<feature type="domain" description="HTH gntR-type" evidence="4">
    <location>
        <begin position="2"/>
        <end position="70"/>
    </location>
</feature>
<dbReference type="GO" id="GO:0003700">
    <property type="term" value="F:DNA-binding transcription factor activity"/>
    <property type="evidence" value="ECO:0007669"/>
    <property type="project" value="InterPro"/>
</dbReference>
<dbReference type="Gene3D" id="1.10.10.10">
    <property type="entry name" value="Winged helix-like DNA-binding domain superfamily/Winged helix DNA-binding domain"/>
    <property type="match status" value="1"/>
</dbReference>
<keyword evidence="3" id="KW-0804">Transcription</keyword>
<dbReference type="InterPro" id="IPR036390">
    <property type="entry name" value="WH_DNA-bd_sf"/>
</dbReference>
<protein>
    <submittedName>
        <fullName evidence="5">UTRA domain-containing protein</fullName>
    </submittedName>
</protein>
<dbReference type="InterPro" id="IPR036388">
    <property type="entry name" value="WH-like_DNA-bd_sf"/>
</dbReference>
<dbReference type="PRINTS" id="PR00035">
    <property type="entry name" value="HTHGNTR"/>
</dbReference>
<dbReference type="AlphaFoldDB" id="A0A7S9DV48"/>
<name>A0A7S9DV48_9ALTE</name>
<dbReference type="SUPFAM" id="SSF46785">
    <property type="entry name" value="Winged helix' DNA-binding domain"/>
    <property type="match status" value="1"/>
</dbReference>
<sequence length="239" mass="26554">MQPRFVEIKQALLHQIETGQLRPGDKIASENQLAGVHQVSRMTARRALTELVDEGILARAQGAGTFVSDQRPMSSLLTITGIKEEIEARHQHYRLQVLAHEARPATSAIAGFLGLSTPQSLYYCQLVHWQNHQPVQLETRWVNPDLAPDFLQQQLQSHSVNAYLSRVAPLTEADHSVEAHLADAPTAQLLDIEPGEACLTIHRRTFCRQGIVSIATLTHPGARYRLGSHLNFSDAQEAL</sequence>
<evidence type="ECO:0000313" key="6">
    <source>
        <dbReference type="Proteomes" id="UP000595095"/>
    </source>
</evidence>
<evidence type="ECO:0000259" key="4">
    <source>
        <dbReference type="PROSITE" id="PS50949"/>
    </source>
</evidence>
<gene>
    <name evidence="5" type="ORF">IT774_08590</name>
</gene>
<evidence type="ECO:0000256" key="3">
    <source>
        <dbReference type="ARBA" id="ARBA00023163"/>
    </source>
</evidence>
<dbReference type="InterPro" id="IPR000524">
    <property type="entry name" value="Tscrpt_reg_HTH_GntR"/>
</dbReference>
<keyword evidence="1" id="KW-0805">Transcription regulation</keyword>
<dbReference type="KEGG" id="smaa:IT774_08590"/>
<dbReference type="InterPro" id="IPR050679">
    <property type="entry name" value="Bact_HTH_transcr_reg"/>
</dbReference>
<keyword evidence="6" id="KW-1185">Reference proteome</keyword>
<dbReference type="Pfam" id="PF07702">
    <property type="entry name" value="UTRA"/>
    <property type="match status" value="1"/>
</dbReference>
<dbReference type="Pfam" id="PF00392">
    <property type="entry name" value="GntR"/>
    <property type="match status" value="1"/>
</dbReference>
<dbReference type="InterPro" id="IPR011663">
    <property type="entry name" value="UTRA"/>
</dbReference>
<dbReference type="SMART" id="SM00866">
    <property type="entry name" value="UTRA"/>
    <property type="match status" value="1"/>
</dbReference>
<dbReference type="Proteomes" id="UP000595095">
    <property type="component" value="Chromosome"/>
</dbReference>
<dbReference type="EMBL" id="CP064795">
    <property type="protein sequence ID" value="QPG04338.1"/>
    <property type="molecule type" value="Genomic_DNA"/>
</dbReference>
<keyword evidence="2" id="KW-0238">DNA-binding</keyword>
<dbReference type="SUPFAM" id="SSF64288">
    <property type="entry name" value="Chorismate lyase-like"/>
    <property type="match status" value="1"/>
</dbReference>
<dbReference type="RefSeq" id="WP_195809434.1">
    <property type="nucleotide sequence ID" value="NZ_CP064795.1"/>
</dbReference>
<dbReference type="GO" id="GO:0003677">
    <property type="term" value="F:DNA binding"/>
    <property type="evidence" value="ECO:0007669"/>
    <property type="project" value="UniProtKB-KW"/>
</dbReference>
<evidence type="ECO:0000313" key="5">
    <source>
        <dbReference type="EMBL" id="QPG04338.1"/>
    </source>
</evidence>
<dbReference type="PROSITE" id="PS50949">
    <property type="entry name" value="HTH_GNTR"/>
    <property type="match status" value="1"/>
</dbReference>
<dbReference type="InterPro" id="IPR028978">
    <property type="entry name" value="Chorismate_lyase_/UTRA_dom_sf"/>
</dbReference>
<organism evidence="5 6">
    <name type="scientific">Salinimonas marina</name>
    <dbReference type="NCBI Taxonomy" id="2785918"/>
    <lineage>
        <taxon>Bacteria</taxon>
        <taxon>Pseudomonadati</taxon>
        <taxon>Pseudomonadota</taxon>
        <taxon>Gammaproteobacteria</taxon>
        <taxon>Alteromonadales</taxon>
        <taxon>Alteromonadaceae</taxon>
        <taxon>Alteromonas/Salinimonas group</taxon>
        <taxon>Salinimonas</taxon>
    </lineage>
</organism>
<proteinExistence type="predicted"/>
<dbReference type="SMART" id="SM00345">
    <property type="entry name" value="HTH_GNTR"/>
    <property type="match status" value="1"/>
</dbReference>
<evidence type="ECO:0000256" key="1">
    <source>
        <dbReference type="ARBA" id="ARBA00023015"/>
    </source>
</evidence>
<accession>A0A7S9DV48</accession>
<evidence type="ECO:0000256" key="2">
    <source>
        <dbReference type="ARBA" id="ARBA00023125"/>
    </source>
</evidence>
<dbReference type="PANTHER" id="PTHR44846">
    <property type="entry name" value="MANNOSYL-D-GLYCERATE TRANSPORT/METABOLISM SYSTEM REPRESSOR MNGR-RELATED"/>
    <property type="match status" value="1"/>
</dbReference>
<dbReference type="CDD" id="cd07377">
    <property type="entry name" value="WHTH_GntR"/>
    <property type="match status" value="1"/>
</dbReference>
<dbReference type="PANTHER" id="PTHR44846:SF16">
    <property type="entry name" value="TRANSCRIPTIONAL REGULATOR PHNF-RELATED"/>
    <property type="match status" value="1"/>
</dbReference>
<dbReference type="Gene3D" id="3.40.1410.10">
    <property type="entry name" value="Chorismate lyase-like"/>
    <property type="match status" value="1"/>
</dbReference>